<dbReference type="CDD" id="cd03213">
    <property type="entry name" value="ABCG_EPDR"/>
    <property type="match status" value="1"/>
</dbReference>
<dbReference type="InterPro" id="IPR013525">
    <property type="entry name" value="ABC2_TM"/>
</dbReference>
<dbReference type="InterPro" id="IPR017871">
    <property type="entry name" value="ABC_transporter-like_CS"/>
</dbReference>
<feature type="transmembrane region" description="Helical" evidence="9">
    <location>
        <begin position="401"/>
        <end position="423"/>
    </location>
</feature>
<feature type="transmembrane region" description="Helical" evidence="9">
    <location>
        <begin position="543"/>
        <end position="561"/>
    </location>
</feature>
<dbReference type="InterPro" id="IPR003439">
    <property type="entry name" value="ABC_transporter-like_ATP-bd"/>
</dbReference>
<dbReference type="PANTHER" id="PTHR48041">
    <property type="entry name" value="ABC TRANSPORTER G FAMILY MEMBER 28"/>
    <property type="match status" value="1"/>
</dbReference>
<feature type="transmembrane region" description="Helical" evidence="9">
    <location>
        <begin position="475"/>
        <end position="501"/>
    </location>
</feature>
<evidence type="ECO:0000256" key="4">
    <source>
        <dbReference type="ARBA" id="ARBA00022692"/>
    </source>
</evidence>
<keyword evidence="4 9" id="KW-0812">Transmembrane</keyword>
<dbReference type="SMART" id="SM00382">
    <property type="entry name" value="AAA"/>
    <property type="match status" value="1"/>
</dbReference>
<keyword evidence="6" id="KW-0067">ATP-binding</keyword>
<dbReference type="Pfam" id="PF19055">
    <property type="entry name" value="ABC2_membrane_7"/>
    <property type="match status" value="1"/>
</dbReference>
<sequence length="669" mass="74669">MSSVPLYRRAIAGAALAHGTPTAADQNNPLVIQPCQENQWTPAALERAGSTLKALNRMAKRPPVHILFEDIAFAVSSHKGERRLLHNVSGEFRSGEVTCILGPSGAGKSTLLNILAGYTSNGVTGRITVNGHNRDMRLFKKLSSYIMQDDMLQPRLTVLELMGVAANLKLGQELGGAEKQLIIEEILQTLGLWEHKHTRSEHLSGGQSKRLSVALELVNNPPIIFLDEPTTGLDVVSIRHLVVLLRLLSRQGRTIVCTVHQPSASLFALFDRVYVLARGLCCYQGAAPLLVPYLAEAGHVCPTTHNPADFVLETLLNDIEAPAQLSELCQNGKLCRKLDRITARGGRKPVLHSDESIQRIFGEHVAKEQMQKMEFPTTFLTQFLILTKRMFLQTTRNSVSLWIQLLHHLLSAFLLGSIFFLVGNDANAPIVNFKFCLSCLVFFMYTYIMIPVLLFPTEVRLLRREYFNRYYSLKAYYAALTFSSFPVMIILGLVFLVISYLMSGQLLEWDRFVLFSISGILTAVCSEGLGLAVGSAFSVTNGSIVGPAIAAPLLALCCYGMGFGPYIEASMKFLMSASYLRYGLSGFSLALYENRPYMECNDDFCLYANPKLILRDVGMSNESYYIQVIGLLAFTFVHRLIAYFALRYRLTTEFSNKFMTYISKFLKHR</sequence>
<dbReference type="SUPFAM" id="SSF52540">
    <property type="entry name" value="P-loop containing nucleoside triphosphate hydrolases"/>
    <property type="match status" value="1"/>
</dbReference>
<evidence type="ECO:0000259" key="10">
    <source>
        <dbReference type="PROSITE" id="PS50893"/>
    </source>
</evidence>
<name>A0ABN8LAU2_CHISP</name>
<keyword evidence="5" id="KW-0547">Nucleotide-binding</keyword>
<dbReference type="PROSITE" id="PS00211">
    <property type="entry name" value="ABC_TRANSPORTER_1"/>
    <property type="match status" value="1"/>
</dbReference>
<dbReference type="InterPro" id="IPR043926">
    <property type="entry name" value="ABCG_dom"/>
</dbReference>
<evidence type="ECO:0000256" key="2">
    <source>
        <dbReference type="ARBA" id="ARBA00005814"/>
    </source>
</evidence>
<dbReference type="Proteomes" id="UP001153292">
    <property type="component" value="Chromosome 7"/>
</dbReference>
<evidence type="ECO:0000256" key="7">
    <source>
        <dbReference type="ARBA" id="ARBA00022989"/>
    </source>
</evidence>
<dbReference type="Gene3D" id="3.40.50.300">
    <property type="entry name" value="P-loop containing nucleotide triphosphate hydrolases"/>
    <property type="match status" value="1"/>
</dbReference>
<dbReference type="InterPro" id="IPR027417">
    <property type="entry name" value="P-loop_NTPase"/>
</dbReference>
<keyword evidence="8 9" id="KW-0472">Membrane</keyword>
<reference evidence="11" key="1">
    <citation type="submission" date="2021-12" db="EMBL/GenBank/DDBJ databases">
        <authorList>
            <person name="King R."/>
        </authorList>
    </citation>
    <scope>NUCLEOTIDE SEQUENCE</scope>
</reference>
<feature type="transmembrane region" description="Helical" evidence="9">
    <location>
        <begin position="435"/>
        <end position="455"/>
    </location>
</feature>
<evidence type="ECO:0000256" key="1">
    <source>
        <dbReference type="ARBA" id="ARBA00004141"/>
    </source>
</evidence>
<dbReference type="EMBL" id="OU963900">
    <property type="protein sequence ID" value="CAH2991104.1"/>
    <property type="molecule type" value="Genomic_DNA"/>
</dbReference>
<evidence type="ECO:0000256" key="6">
    <source>
        <dbReference type="ARBA" id="ARBA00022840"/>
    </source>
</evidence>
<comment type="subcellular location">
    <subcellularLocation>
        <location evidence="1">Membrane</location>
        <topology evidence="1">Multi-pass membrane protein</topology>
    </subcellularLocation>
</comment>
<keyword evidence="3" id="KW-0813">Transport</keyword>
<comment type="similarity">
    <text evidence="2">Belongs to the ABC transporter superfamily. ABCG family. Eye pigment precursor importer (TC 3.A.1.204) subfamily.</text>
</comment>
<proteinExistence type="inferred from homology"/>
<gene>
    <name evidence="11" type="ORF">CHILSU_LOCUS10234</name>
</gene>
<feature type="domain" description="ABC transporter" evidence="10">
    <location>
        <begin position="66"/>
        <end position="303"/>
    </location>
</feature>
<dbReference type="PANTHER" id="PTHR48041:SF105">
    <property type="entry name" value="FI02074P"/>
    <property type="match status" value="1"/>
</dbReference>
<dbReference type="Pfam" id="PF01061">
    <property type="entry name" value="ABC2_membrane"/>
    <property type="match status" value="1"/>
</dbReference>
<evidence type="ECO:0000256" key="8">
    <source>
        <dbReference type="ARBA" id="ARBA00023136"/>
    </source>
</evidence>
<feature type="transmembrane region" description="Helical" evidence="9">
    <location>
        <begin position="624"/>
        <end position="646"/>
    </location>
</feature>
<evidence type="ECO:0000256" key="5">
    <source>
        <dbReference type="ARBA" id="ARBA00022741"/>
    </source>
</evidence>
<protein>
    <recommendedName>
        <fullName evidence="10">ABC transporter domain-containing protein</fullName>
    </recommendedName>
</protein>
<dbReference type="PROSITE" id="PS50893">
    <property type="entry name" value="ABC_TRANSPORTER_2"/>
    <property type="match status" value="1"/>
</dbReference>
<feature type="transmembrane region" description="Helical" evidence="9">
    <location>
        <begin position="573"/>
        <end position="592"/>
    </location>
</feature>
<organism evidence="11 12">
    <name type="scientific">Chilo suppressalis</name>
    <name type="common">Asiatic rice borer moth</name>
    <dbReference type="NCBI Taxonomy" id="168631"/>
    <lineage>
        <taxon>Eukaryota</taxon>
        <taxon>Metazoa</taxon>
        <taxon>Ecdysozoa</taxon>
        <taxon>Arthropoda</taxon>
        <taxon>Hexapoda</taxon>
        <taxon>Insecta</taxon>
        <taxon>Pterygota</taxon>
        <taxon>Neoptera</taxon>
        <taxon>Endopterygota</taxon>
        <taxon>Lepidoptera</taxon>
        <taxon>Glossata</taxon>
        <taxon>Ditrysia</taxon>
        <taxon>Pyraloidea</taxon>
        <taxon>Crambidae</taxon>
        <taxon>Crambinae</taxon>
        <taxon>Chilo</taxon>
    </lineage>
</organism>
<accession>A0ABN8LAU2</accession>
<keyword evidence="12" id="KW-1185">Reference proteome</keyword>
<evidence type="ECO:0000256" key="3">
    <source>
        <dbReference type="ARBA" id="ARBA00022448"/>
    </source>
</evidence>
<evidence type="ECO:0000313" key="12">
    <source>
        <dbReference type="Proteomes" id="UP001153292"/>
    </source>
</evidence>
<feature type="transmembrane region" description="Helical" evidence="9">
    <location>
        <begin position="513"/>
        <end position="537"/>
    </location>
</feature>
<dbReference type="Pfam" id="PF00005">
    <property type="entry name" value="ABC_tran"/>
    <property type="match status" value="1"/>
</dbReference>
<dbReference type="InterPro" id="IPR003593">
    <property type="entry name" value="AAA+_ATPase"/>
</dbReference>
<keyword evidence="7 9" id="KW-1133">Transmembrane helix</keyword>
<evidence type="ECO:0000313" key="11">
    <source>
        <dbReference type="EMBL" id="CAH2991104.1"/>
    </source>
</evidence>
<evidence type="ECO:0000256" key="9">
    <source>
        <dbReference type="SAM" id="Phobius"/>
    </source>
</evidence>
<dbReference type="InterPro" id="IPR050352">
    <property type="entry name" value="ABCG_transporters"/>
</dbReference>